<dbReference type="Gene3D" id="3.40.1010.20">
    <property type="entry name" value="4-hydroxy-3-methylbut-2-enyl diphosphate reductase, catalytic domain"/>
    <property type="match status" value="2"/>
</dbReference>
<keyword evidence="5" id="KW-0411">Iron-sulfur</keyword>
<evidence type="ECO:0000256" key="2">
    <source>
        <dbReference type="ARBA" id="ARBA00022485"/>
    </source>
</evidence>
<evidence type="ECO:0000313" key="7">
    <source>
        <dbReference type="Proteomes" id="UP000215563"/>
    </source>
</evidence>
<comment type="cofactor">
    <cofactor evidence="1">
        <name>[4Fe-4S] cluster</name>
        <dbReference type="ChEBI" id="CHEBI:49883"/>
    </cofactor>
</comment>
<proteinExistence type="predicted"/>
<keyword evidence="4" id="KW-0408">Iron</keyword>
<dbReference type="PANTHER" id="PTHR30426">
    <property type="entry name" value="4-HYDROXY-3-METHYLBUT-2-ENYL DIPHOSPHATE REDUCTASE"/>
    <property type="match status" value="1"/>
</dbReference>
<dbReference type="EMBL" id="NMQU01000057">
    <property type="protein sequence ID" value="OXM48849.1"/>
    <property type="molecule type" value="Genomic_DNA"/>
</dbReference>
<comment type="caution">
    <text evidence="6">The sequence shown here is derived from an EMBL/GenBank/DDBJ whole genome shotgun (WGS) entry which is preliminary data.</text>
</comment>
<dbReference type="GO" id="GO:0046872">
    <property type="term" value="F:metal ion binding"/>
    <property type="evidence" value="ECO:0007669"/>
    <property type="project" value="UniProtKB-KW"/>
</dbReference>
<gene>
    <name evidence="6" type="ORF">CFP75_20540</name>
</gene>
<dbReference type="GO" id="GO:0051539">
    <property type="term" value="F:4 iron, 4 sulfur cluster binding"/>
    <property type="evidence" value="ECO:0007669"/>
    <property type="project" value="UniProtKB-KW"/>
</dbReference>
<sequence>MNNVVRSRIGVLVVGRSLERVSFQCDGIAAGEVVVAGRFDHPRRGIVDCPAASLLAEIFREHGFRVRIADLHTTAAEIGNGESVVCTMSYLDHDGGPVGLGVATRTPAEPAAALGRDLIERWSSVVRTRRVLVAVSETDVDDGWTVASVAAAVRAFAQRGDTVLVIGSPGSAASVISCAGQATVRVIAPGRTWPLTGIDPDRVSYVVAPGTPIEDAAEVVKLLRHRFPRLRGPHPREFCYAASDRRETVRSVAAAGNVVLVCDPEGEQAGDELLGWAGERACPAHRVSRLSDLRSEWLGGAATVGVAVASPAGMPLAGELVTMLSGLGPLAAVRRRVVTEPFPHARTALHHVDDGVMASRDRMGHAALVRHGSVALCVTDRARA</sequence>
<reference evidence="6 7" key="1">
    <citation type="submission" date="2017-07" db="EMBL/GenBank/DDBJ databases">
        <title>Amycolatopsis alba DSM 44262 Genome sequencing and assembly.</title>
        <authorList>
            <person name="Kaur N."/>
            <person name="Mayilraj S."/>
        </authorList>
    </citation>
    <scope>NUCLEOTIDE SEQUENCE [LARGE SCALE GENOMIC DNA]</scope>
    <source>
        <strain evidence="6 7">DSM 44262</strain>
    </source>
</reference>
<dbReference type="GO" id="GO:0051745">
    <property type="term" value="F:4-hydroxy-3-methylbut-2-enyl diphosphate reductase activity"/>
    <property type="evidence" value="ECO:0007669"/>
    <property type="project" value="InterPro"/>
</dbReference>
<keyword evidence="7" id="KW-1185">Reference proteome</keyword>
<dbReference type="InterPro" id="IPR003451">
    <property type="entry name" value="LytB/IspH"/>
</dbReference>
<dbReference type="AlphaFoldDB" id="A0A229RQV0"/>
<evidence type="ECO:0000256" key="1">
    <source>
        <dbReference type="ARBA" id="ARBA00001966"/>
    </source>
</evidence>
<keyword evidence="2" id="KW-0004">4Fe-4S</keyword>
<evidence type="ECO:0000256" key="3">
    <source>
        <dbReference type="ARBA" id="ARBA00022723"/>
    </source>
</evidence>
<dbReference type="PANTHER" id="PTHR30426:SF0">
    <property type="entry name" value="4-HYDROXY-3-METHYLBUT-2-ENYL DIPHOSPHATE REDUCTASE"/>
    <property type="match status" value="1"/>
</dbReference>
<accession>A0A229RQV0</accession>
<dbReference type="Proteomes" id="UP000215563">
    <property type="component" value="Unassembled WGS sequence"/>
</dbReference>
<evidence type="ECO:0000256" key="4">
    <source>
        <dbReference type="ARBA" id="ARBA00023004"/>
    </source>
</evidence>
<evidence type="ECO:0000256" key="5">
    <source>
        <dbReference type="ARBA" id="ARBA00023014"/>
    </source>
</evidence>
<dbReference type="GO" id="GO:0019288">
    <property type="term" value="P:isopentenyl diphosphate biosynthetic process, methylerythritol 4-phosphate pathway"/>
    <property type="evidence" value="ECO:0007669"/>
    <property type="project" value="InterPro"/>
</dbReference>
<dbReference type="GO" id="GO:0050992">
    <property type="term" value="P:dimethylallyl diphosphate biosynthetic process"/>
    <property type="evidence" value="ECO:0007669"/>
    <property type="project" value="InterPro"/>
</dbReference>
<evidence type="ECO:0000313" key="6">
    <source>
        <dbReference type="EMBL" id="OXM48849.1"/>
    </source>
</evidence>
<organism evidence="6 7">
    <name type="scientific">Amycolatopsis alba DSM 44262</name>
    <dbReference type="NCBI Taxonomy" id="1125972"/>
    <lineage>
        <taxon>Bacteria</taxon>
        <taxon>Bacillati</taxon>
        <taxon>Actinomycetota</taxon>
        <taxon>Actinomycetes</taxon>
        <taxon>Pseudonocardiales</taxon>
        <taxon>Pseudonocardiaceae</taxon>
        <taxon>Amycolatopsis</taxon>
    </lineage>
</organism>
<protein>
    <submittedName>
        <fullName evidence="6">Uncharacterized protein</fullName>
    </submittedName>
</protein>
<dbReference type="Pfam" id="PF02401">
    <property type="entry name" value="LYTB"/>
    <property type="match status" value="1"/>
</dbReference>
<name>A0A229RQV0_AMYAL</name>
<keyword evidence="3" id="KW-0479">Metal-binding</keyword>